<proteinExistence type="predicted"/>
<protein>
    <submittedName>
        <fullName evidence="1">Uncharacterized protein</fullName>
    </submittedName>
</protein>
<sequence>MRTICGISEHKIQQSSETSQIDRIYYTLITSLSIKYLNDFVYYLVDEASRGFSASFLERLTEVLASEPASSSGVGCLASLGVRILDAQRSLVHMTEKLLGLLSELGREVVNAGIVVGRSLGDVLHALVLVEGLLKSGVAEEIERVEGLDVVVRLRRSRAVLVEEIVERHARCVLRSEALVEVRAGTAEVEDVGDSIVSVIVDCLCEIERIRPVKSRVETENRVEFGLATLEVGGHADRGVLRLGGILVGILNGEFSSLLGNTDVRDELSIANGDECRHSEHDGLHY</sequence>
<feature type="non-terminal residue" evidence="1">
    <location>
        <position position="286"/>
    </location>
</feature>
<organism evidence="1 2">
    <name type="scientific">Pristionchus fissidentatus</name>
    <dbReference type="NCBI Taxonomy" id="1538716"/>
    <lineage>
        <taxon>Eukaryota</taxon>
        <taxon>Metazoa</taxon>
        <taxon>Ecdysozoa</taxon>
        <taxon>Nematoda</taxon>
        <taxon>Chromadorea</taxon>
        <taxon>Rhabditida</taxon>
        <taxon>Rhabditina</taxon>
        <taxon>Diplogasteromorpha</taxon>
        <taxon>Diplogasteroidea</taxon>
        <taxon>Neodiplogasteridae</taxon>
        <taxon>Pristionchus</taxon>
    </lineage>
</organism>
<dbReference type="Proteomes" id="UP001432322">
    <property type="component" value="Unassembled WGS sequence"/>
</dbReference>
<gene>
    <name evidence="1" type="ORF">PFISCL1PPCAC_14327</name>
</gene>
<dbReference type="EMBL" id="BTSY01000004">
    <property type="protein sequence ID" value="GMT23030.1"/>
    <property type="molecule type" value="Genomic_DNA"/>
</dbReference>
<reference evidence="1" key="1">
    <citation type="submission" date="2023-10" db="EMBL/GenBank/DDBJ databases">
        <title>Genome assembly of Pristionchus species.</title>
        <authorList>
            <person name="Yoshida K."/>
            <person name="Sommer R.J."/>
        </authorList>
    </citation>
    <scope>NUCLEOTIDE SEQUENCE</scope>
    <source>
        <strain evidence="1">RS5133</strain>
    </source>
</reference>
<comment type="caution">
    <text evidence="1">The sequence shown here is derived from an EMBL/GenBank/DDBJ whole genome shotgun (WGS) entry which is preliminary data.</text>
</comment>
<name>A0AAV5VU40_9BILA</name>
<keyword evidence="2" id="KW-1185">Reference proteome</keyword>
<evidence type="ECO:0000313" key="2">
    <source>
        <dbReference type="Proteomes" id="UP001432322"/>
    </source>
</evidence>
<accession>A0AAV5VU40</accession>
<evidence type="ECO:0000313" key="1">
    <source>
        <dbReference type="EMBL" id="GMT23030.1"/>
    </source>
</evidence>
<dbReference type="AlphaFoldDB" id="A0AAV5VU40"/>